<feature type="domain" description="HTH lacI-type" evidence="5">
    <location>
        <begin position="29"/>
        <end position="84"/>
    </location>
</feature>
<dbReference type="GO" id="GO:0003700">
    <property type="term" value="F:DNA-binding transcription factor activity"/>
    <property type="evidence" value="ECO:0007669"/>
    <property type="project" value="TreeGrafter"/>
</dbReference>
<evidence type="ECO:0000256" key="4">
    <source>
        <dbReference type="SAM" id="MobiDB-lite"/>
    </source>
</evidence>
<dbReference type="Gene3D" id="3.40.50.2300">
    <property type="match status" value="2"/>
</dbReference>
<name>A0A0U5BKN7_9MICO</name>
<proteinExistence type="predicted"/>
<dbReference type="PROSITE" id="PS50932">
    <property type="entry name" value="HTH_LACI_2"/>
    <property type="match status" value="1"/>
</dbReference>
<dbReference type="Pfam" id="PF13377">
    <property type="entry name" value="Peripla_BP_3"/>
    <property type="match status" value="1"/>
</dbReference>
<accession>A0A0U5BKN7</accession>
<evidence type="ECO:0000256" key="2">
    <source>
        <dbReference type="ARBA" id="ARBA00023125"/>
    </source>
</evidence>
<dbReference type="InterPro" id="IPR046335">
    <property type="entry name" value="LacI/GalR-like_sensor"/>
</dbReference>
<gene>
    <name evidence="6" type="ORF">MalAC0309_0257</name>
</gene>
<dbReference type="KEGG" id="malk:MalAC0309_0257"/>
<dbReference type="AlphaFoldDB" id="A0A0U5BKN7"/>
<dbReference type="SMART" id="SM00354">
    <property type="entry name" value="HTH_LACI"/>
    <property type="match status" value="1"/>
</dbReference>
<evidence type="ECO:0000313" key="6">
    <source>
        <dbReference type="EMBL" id="BAU31132.1"/>
    </source>
</evidence>
<reference evidence="7" key="1">
    <citation type="submission" date="2015-12" db="EMBL/GenBank/DDBJ databases">
        <authorList>
            <person name="Shamseldin A."/>
            <person name="Moawad H."/>
            <person name="Abd El-Rahim W.M."/>
            <person name="Sadowsky M.J."/>
        </authorList>
    </citation>
    <scope>NUCLEOTIDE SEQUENCE [LARGE SCALE GENOMIC DNA]</scope>
    <source>
        <strain evidence="7">JAM AC0309</strain>
    </source>
</reference>
<dbReference type="Pfam" id="PF00356">
    <property type="entry name" value="LacI"/>
    <property type="match status" value="1"/>
</dbReference>
<dbReference type="InterPro" id="IPR028082">
    <property type="entry name" value="Peripla_BP_I"/>
</dbReference>
<dbReference type="InterPro" id="IPR000843">
    <property type="entry name" value="HTH_LacI"/>
</dbReference>
<dbReference type="SUPFAM" id="SSF53822">
    <property type="entry name" value="Periplasmic binding protein-like I"/>
    <property type="match status" value="1"/>
</dbReference>
<dbReference type="CDD" id="cd01392">
    <property type="entry name" value="HTH_LacI"/>
    <property type="match status" value="1"/>
</dbReference>
<dbReference type="Proteomes" id="UP000218965">
    <property type="component" value="Chromosome"/>
</dbReference>
<dbReference type="CDD" id="cd06279">
    <property type="entry name" value="PBP1_LacI-like"/>
    <property type="match status" value="1"/>
</dbReference>
<keyword evidence="3" id="KW-0804">Transcription</keyword>
<evidence type="ECO:0000256" key="3">
    <source>
        <dbReference type="ARBA" id="ARBA00023163"/>
    </source>
</evidence>
<evidence type="ECO:0000259" key="5">
    <source>
        <dbReference type="PROSITE" id="PS50932"/>
    </source>
</evidence>
<evidence type="ECO:0000256" key="1">
    <source>
        <dbReference type="ARBA" id="ARBA00023015"/>
    </source>
</evidence>
<organism evidence="6 7">
    <name type="scientific">Microcella alkaliphila</name>
    <dbReference type="NCBI Taxonomy" id="279828"/>
    <lineage>
        <taxon>Bacteria</taxon>
        <taxon>Bacillati</taxon>
        <taxon>Actinomycetota</taxon>
        <taxon>Actinomycetes</taxon>
        <taxon>Micrococcales</taxon>
        <taxon>Microbacteriaceae</taxon>
        <taxon>Microcella</taxon>
    </lineage>
</organism>
<dbReference type="InterPro" id="IPR010982">
    <property type="entry name" value="Lambda_DNA-bd_dom_sf"/>
</dbReference>
<evidence type="ECO:0000313" key="7">
    <source>
        <dbReference type="Proteomes" id="UP000218965"/>
    </source>
</evidence>
<dbReference type="Gene3D" id="1.10.260.40">
    <property type="entry name" value="lambda repressor-like DNA-binding domains"/>
    <property type="match status" value="1"/>
</dbReference>
<dbReference type="EMBL" id="AP017315">
    <property type="protein sequence ID" value="BAU31132.1"/>
    <property type="molecule type" value="Genomic_DNA"/>
</dbReference>
<dbReference type="PANTHER" id="PTHR30146">
    <property type="entry name" value="LACI-RELATED TRANSCRIPTIONAL REPRESSOR"/>
    <property type="match status" value="1"/>
</dbReference>
<feature type="region of interest" description="Disordered" evidence="4">
    <location>
        <begin position="1"/>
        <end position="28"/>
    </location>
</feature>
<protein>
    <submittedName>
        <fullName evidence="6">Sugar-binding domain protein</fullName>
    </submittedName>
</protein>
<dbReference type="SUPFAM" id="SSF47413">
    <property type="entry name" value="lambda repressor-like DNA-binding domains"/>
    <property type="match status" value="1"/>
</dbReference>
<keyword evidence="2" id="KW-0238">DNA-binding</keyword>
<dbReference type="PANTHER" id="PTHR30146:SF138">
    <property type="entry name" value="TRANSCRIPTIONAL REGULATORY PROTEIN"/>
    <property type="match status" value="1"/>
</dbReference>
<dbReference type="GO" id="GO:0000976">
    <property type="term" value="F:transcription cis-regulatory region binding"/>
    <property type="evidence" value="ECO:0007669"/>
    <property type="project" value="TreeGrafter"/>
</dbReference>
<keyword evidence="1" id="KW-0805">Transcription regulation</keyword>
<reference evidence="6 7" key="2">
    <citation type="submission" date="2016-01" db="EMBL/GenBank/DDBJ databases">
        <title>Microcella alkaliphila JAM AC0309 whole genome shotgun sequence.</title>
        <authorList>
            <person name="Kurata A."/>
            <person name="Hirose Y."/>
            <person name="Kishimoto N."/>
            <person name="Kobayashi T."/>
        </authorList>
    </citation>
    <scope>NUCLEOTIDE SEQUENCE [LARGE SCALE GENOMIC DNA]</scope>
    <source>
        <strain evidence="6 7">JAM AC0309</strain>
    </source>
</reference>
<sequence>MCSFGYATNPMTRPANDDATPSATPTGRPTLAQVAKRAGVSASTASLAFSGSGPVSDETRERVLAAARELDYGGPDPRARSLRTGRSGIIAVVMEERIRDGFTDPMAIAMLDGIADEIGAAGYSMLLLTDSPDREAGGLRDAPMDAAILFGCSTDLDPAVAVLGQRHVPLVGVETTPRDGMRLVNSDDRDTVAESARLLSELGHTRVGIITLPLDRARTRGPLTADRLTASDAYTGLERLAGARAVFPDAPAMVASGSLIDEGMLAARRLLDQHPDITAIMAQSDLLAIGAIQAAEERGMTVPGDVSVVGFDGARVDGLTTRTLTTVVQPIAEKGRAAARLALGALADDSDLRDQVFTSILRVGDTTGPAPVR</sequence>